<organism evidence="1 2">
    <name type="scientific">Rhodovastum atsumiense</name>
    <dbReference type="NCBI Taxonomy" id="504468"/>
    <lineage>
        <taxon>Bacteria</taxon>
        <taxon>Pseudomonadati</taxon>
        <taxon>Pseudomonadota</taxon>
        <taxon>Alphaproteobacteria</taxon>
        <taxon>Acetobacterales</taxon>
        <taxon>Acetobacteraceae</taxon>
        <taxon>Rhodovastum</taxon>
    </lineage>
</organism>
<dbReference type="OrthoDB" id="7226412at2"/>
<evidence type="ECO:0000313" key="1">
    <source>
        <dbReference type="EMBL" id="KAA5609641.1"/>
    </source>
</evidence>
<dbReference type="RefSeq" id="WP_150043246.1">
    <property type="nucleotide sequence ID" value="NZ_OW485608.1"/>
</dbReference>
<dbReference type="Proteomes" id="UP000325255">
    <property type="component" value="Unassembled WGS sequence"/>
</dbReference>
<name>A0A5M6IN07_9PROT</name>
<dbReference type="EMBL" id="VWPK01000046">
    <property type="protein sequence ID" value="KAA5609641.1"/>
    <property type="molecule type" value="Genomic_DNA"/>
</dbReference>
<proteinExistence type="predicted"/>
<evidence type="ECO:0000313" key="2">
    <source>
        <dbReference type="Proteomes" id="UP000325255"/>
    </source>
</evidence>
<sequence length="123" mass="12662">MAYALISPAGMVAQVADAKFDVHSDWTWAELAAGTTASAGDVASKQTDGTWTFAAPSPVIVDLVSAARAALDGSDITALRCFKAGVAFPAEWLTYVQALRAIVNGTDTSSTALPARPDYPAGT</sequence>
<comment type="caution">
    <text evidence="1">The sequence shown here is derived from an EMBL/GenBank/DDBJ whole genome shotgun (WGS) entry which is preliminary data.</text>
</comment>
<gene>
    <name evidence="1" type="ORF">F1189_23040</name>
</gene>
<dbReference type="AlphaFoldDB" id="A0A5M6IN07"/>
<accession>A0A5M6IN07</accession>
<reference evidence="1 2" key="1">
    <citation type="submission" date="2019-09" db="EMBL/GenBank/DDBJ databases">
        <title>Genome sequence of Rhodovastum atsumiense, a diverse member of the Acetobacteraceae family of non-sulfur purple photosynthetic bacteria.</title>
        <authorList>
            <person name="Meyer T."/>
            <person name="Kyndt J."/>
        </authorList>
    </citation>
    <scope>NUCLEOTIDE SEQUENCE [LARGE SCALE GENOMIC DNA]</scope>
    <source>
        <strain evidence="1 2">DSM 21279</strain>
    </source>
</reference>
<keyword evidence="2" id="KW-1185">Reference proteome</keyword>
<protein>
    <submittedName>
        <fullName evidence="1">Uncharacterized protein</fullName>
    </submittedName>
</protein>